<dbReference type="OrthoDB" id="5348404at2759"/>
<feature type="transmembrane region" description="Helical" evidence="5">
    <location>
        <begin position="297"/>
        <end position="317"/>
    </location>
</feature>
<dbReference type="SMART" id="SM01417">
    <property type="entry name" value="Solute_trans_a"/>
    <property type="match status" value="1"/>
</dbReference>
<organism evidence="6">
    <name type="scientific">Cyberlindnera fabianii</name>
    <name type="common">Yeast</name>
    <name type="synonym">Hansenula fabianii</name>
    <dbReference type="NCBI Taxonomy" id="36022"/>
    <lineage>
        <taxon>Eukaryota</taxon>
        <taxon>Fungi</taxon>
        <taxon>Dikarya</taxon>
        <taxon>Ascomycota</taxon>
        <taxon>Saccharomycotina</taxon>
        <taxon>Saccharomycetes</taxon>
        <taxon>Phaffomycetales</taxon>
        <taxon>Phaffomycetaceae</taxon>
        <taxon>Cyberlindnera</taxon>
    </lineage>
</organism>
<evidence type="ECO:0000256" key="4">
    <source>
        <dbReference type="ARBA" id="ARBA00023136"/>
    </source>
</evidence>
<dbReference type="PANTHER" id="PTHR23423">
    <property type="entry name" value="ORGANIC SOLUTE TRANSPORTER-RELATED"/>
    <property type="match status" value="1"/>
</dbReference>
<keyword evidence="4 5" id="KW-0472">Membrane</keyword>
<dbReference type="VEuPathDB" id="FungiDB:BON22_1704"/>
<dbReference type="AlphaFoldDB" id="A0A061AQQ0"/>
<feature type="transmembrane region" description="Helical" evidence="5">
    <location>
        <begin position="160"/>
        <end position="178"/>
    </location>
</feature>
<evidence type="ECO:0000256" key="3">
    <source>
        <dbReference type="ARBA" id="ARBA00022989"/>
    </source>
</evidence>
<dbReference type="PhylomeDB" id="A0A061AQQ0"/>
<protein>
    <submittedName>
        <fullName evidence="6">CYFA0S01e15214g1_1</fullName>
    </submittedName>
</protein>
<dbReference type="InterPro" id="IPR005178">
    <property type="entry name" value="Ostalpha/TMEM184C"/>
</dbReference>
<evidence type="ECO:0000256" key="5">
    <source>
        <dbReference type="SAM" id="Phobius"/>
    </source>
</evidence>
<gene>
    <name evidence="6" type="ORF">CYFA0S_01e15214g</name>
</gene>
<keyword evidence="2 5" id="KW-0812">Transmembrane</keyword>
<evidence type="ECO:0000256" key="1">
    <source>
        <dbReference type="ARBA" id="ARBA00004141"/>
    </source>
</evidence>
<feature type="transmembrane region" description="Helical" evidence="5">
    <location>
        <begin position="329"/>
        <end position="348"/>
    </location>
</feature>
<feature type="transmembrane region" description="Helical" evidence="5">
    <location>
        <begin position="82"/>
        <end position="106"/>
    </location>
</feature>
<feature type="transmembrane region" description="Helical" evidence="5">
    <location>
        <begin position="126"/>
        <end position="148"/>
    </location>
</feature>
<dbReference type="EMBL" id="LK052886">
    <property type="protein sequence ID" value="CDR37698.1"/>
    <property type="molecule type" value="Genomic_DNA"/>
</dbReference>
<comment type="subcellular location">
    <subcellularLocation>
        <location evidence="1">Membrane</location>
        <topology evidence="1">Multi-pass membrane protein</topology>
    </subcellularLocation>
</comment>
<dbReference type="GO" id="GO:0016020">
    <property type="term" value="C:membrane"/>
    <property type="evidence" value="ECO:0007669"/>
    <property type="project" value="UniProtKB-SubCell"/>
</dbReference>
<name>A0A061AQQ0_CYBFA</name>
<reference evidence="6" key="1">
    <citation type="journal article" date="2014" name="Genome Announc.">
        <title>Genome sequence of the yeast Cyberlindnera fabianii (Hansenula fabianii).</title>
        <authorList>
            <person name="Freel K.C."/>
            <person name="Sarilar V."/>
            <person name="Neuveglise C."/>
            <person name="Devillers H."/>
            <person name="Friedrich A."/>
            <person name="Schacherer J."/>
        </authorList>
    </citation>
    <scope>NUCLEOTIDE SEQUENCE</scope>
    <source>
        <strain evidence="6">YJS4271</strain>
    </source>
</reference>
<dbReference type="Pfam" id="PF03619">
    <property type="entry name" value="Solute_trans_a"/>
    <property type="match status" value="1"/>
</dbReference>
<keyword evidence="3 5" id="KW-1133">Transmembrane helix</keyword>
<evidence type="ECO:0000256" key="2">
    <source>
        <dbReference type="ARBA" id="ARBA00022692"/>
    </source>
</evidence>
<feature type="transmembrane region" description="Helical" evidence="5">
    <location>
        <begin position="249"/>
        <end position="276"/>
    </location>
</feature>
<sequence length="559" mass="63908">MNGFNDSGKGQQSPDLSFLKPWGRERHSFSRNLLRAVAIIRNNFSLAPSSSALKTSPLRGHVSAQTRMPALPKYVSTLYDRIILILTVSSWVVTICGVSASIAVVISLAGIHLQLRNYRKPGQQRLIVRIQLMIPLYAVSCYVALRWYTVSRFLEPFREIYEAFVIYTFFSLLTHLLGGERNIVILTSGREPVKQPPPFGKFLPSVDISDPYTLLAIKRGILQYVWLKPFICGATAIMEIAHLESTQSGIFSVYFIINFIYNISVTISLYDLALFWKCLYQDLAPFRPWGKFLCVKLIIFASYWQGMILGLLAYFGVFTNESAEGQSTIGYAIQNALLCLELIGFAIGHWHSFSWTEYSVHALPGCARLYYWAALRDVFGLGDLKYDFEMTFYGDDYDYRNFDSIEALIAHPSSHSRMARFNDGLRFTDAGKQRYWLPKNTNPSISSPHLKTPLLSRPRANSITSTNASTRAIYANSILTIDSKETQLDQQHNYNSFDNTSEAQDEFEDWVKDEEYFRKAKRERPYGDKNYPVIYDTEAYANSPALQRLRREAMARQRV</sequence>
<accession>A0A061AQQ0</accession>
<proteinExistence type="predicted"/>
<evidence type="ECO:0000313" key="6">
    <source>
        <dbReference type="EMBL" id="CDR37698.1"/>
    </source>
</evidence>